<evidence type="ECO:0000313" key="2">
    <source>
        <dbReference type="EMBL" id="AVY92976.1"/>
    </source>
</evidence>
<sequence length="258" mass="28362">MATFNHQDGHHVETDGARIYYEEQGDRHGPALVFLHGGFGDIETFNAITPQLGKRWRLIGIDSRGQGKSTLGGAALSYKRLQQDVEAVIRHLGLDRVSIIGHSDGGIAALRLAASRTVGVDKLVTIGAHWALGADDPTRDMYAGITAEIWREMFPHSYDSYQKLNPEPDFERLTAALQSLWLDSGEDGYPNEAVRDITAALLVVRGDEDPLVSRANAVELADRVPGAKLLNIPFADHSTHEDQPGWLLPVLDAFLHDR</sequence>
<keyword evidence="3" id="KW-1185">Reference proteome</keyword>
<dbReference type="InterPro" id="IPR029058">
    <property type="entry name" value="AB_hydrolase_fold"/>
</dbReference>
<reference evidence="2 3" key="1">
    <citation type="submission" date="2018-04" db="EMBL/GenBank/DDBJ databases">
        <title>Denitrifier Microvirgula.</title>
        <authorList>
            <person name="Anderson E."/>
            <person name="Jang J."/>
            <person name="Ishii S."/>
        </authorList>
    </citation>
    <scope>NUCLEOTIDE SEQUENCE [LARGE SCALE GENOMIC DNA]</scope>
    <source>
        <strain evidence="2 3">BE2.4</strain>
    </source>
</reference>
<name>A0A2S0P6K5_9NEIS</name>
<gene>
    <name evidence="2" type="ORF">DAI18_02155</name>
</gene>
<evidence type="ECO:0000313" key="3">
    <source>
        <dbReference type="Proteomes" id="UP000244173"/>
    </source>
</evidence>
<dbReference type="Pfam" id="PF12697">
    <property type="entry name" value="Abhydrolase_6"/>
    <property type="match status" value="1"/>
</dbReference>
<protein>
    <recommendedName>
        <fullName evidence="1">AB hydrolase-1 domain-containing protein</fullName>
    </recommendedName>
</protein>
<dbReference type="PANTHER" id="PTHR43433:SF5">
    <property type="entry name" value="AB HYDROLASE-1 DOMAIN-CONTAINING PROTEIN"/>
    <property type="match status" value="1"/>
</dbReference>
<organism evidence="2 3">
    <name type="scientific">Microvirgula aerodenitrificans</name>
    <dbReference type="NCBI Taxonomy" id="57480"/>
    <lineage>
        <taxon>Bacteria</taxon>
        <taxon>Pseudomonadati</taxon>
        <taxon>Pseudomonadota</taxon>
        <taxon>Betaproteobacteria</taxon>
        <taxon>Neisseriales</taxon>
        <taxon>Aquaspirillaceae</taxon>
        <taxon>Microvirgula</taxon>
    </lineage>
</organism>
<dbReference type="PANTHER" id="PTHR43433">
    <property type="entry name" value="HYDROLASE, ALPHA/BETA FOLD FAMILY PROTEIN"/>
    <property type="match status" value="1"/>
</dbReference>
<evidence type="ECO:0000259" key="1">
    <source>
        <dbReference type="Pfam" id="PF12697"/>
    </source>
</evidence>
<dbReference type="InterPro" id="IPR000073">
    <property type="entry name" value="AB_hydrolase_1"/>
</dbReference>
<dbReference type="OrthoDB" id="9780765at2"/>
<dbReference type="AlphaFoldDB" id="A0A2S0P6K5"/>
<dbReference type="EMBL" id="CP028519">
    <property type="protein sequence ID" value="AVY92976.1"/>
    <property type="molecule type" value="Genomic_DNA"/>
</dbReference>
<dbReference type="STRING" id="1122240.GCA_000620105_03358"/>
<accession>A0A2S0P6K5</accession>
<dbReference type="KEGG" id="maer:DAI18_02155"/>
<dbReference type="Proteomes" id="UP000244173">
    <property type="component" value="Chromosome"/>
</dbReference>
<dbReference type="Gene3D" id="3.40.50.1820">
    <property type="entry name" value="alpha/beta hydrolase"/>
    <property type="match status" value="1"/>
</dbReference>
<proteinExistence type="predicted"/>
<dbReference type="InterPro" id="IPR050471">
    <property type="entry name" value="AB_hydrolase"/>
</dbReference>
<dbReference type="SUPFAM" id="SSF53474">
    <property type="entry name" value="alpha/beta-Hydrolases"/>
    <property type="match status" value="1"/>
</dbReference>
<dbReference type="RefSeq" id="WP_107888652.1">
    <property type="nucleotide sequence ID" value="NZ_CP028519.1"/>
</dbReference>
<feature type="domain" description="AB hydrolase-1" evidence="1">
    <location>
        <begin position="32"/>
        <end position="247"/>
    </location>
</feature>